<dbReference type="InterPro" id="IPR029044">
    <property type="entry name" value="Nucleotide-diphossugar_trans"/>
</dbReference>
<proteinExistence type="predicted"/>
<name>A0AA91A3Q5_9BACT</name>
<evidence type="ECO:0000259" key="2">
    <source>
        <dbReference type="Pfam" id="PF00535"/>
    </source>
</evidence>
<accession>A0AA91A3Q5</accession>
<evidence type="ECO:0000313" key="3">
    <source>
        <dbReference type="EMBL" id="MQO09847.1"/>
    </source>
</evidence>
<keyword evidence="1" id="KW-0812">Transmembrane</keyword>
<reference evidence="4" key="1">
    <citation type="submission" date="2019-09" db="EMBL/GenBank/DDBJ databases">
        <title>Distinct polysaccharide growth profiles of human intestinal Prevotella copri isolates.</title>
        <authorList>
            <person name="Fehlner-Peach H."/>
            <person name="Magnabosco C."/>
            <person name="Raghavan V."/>
            <person name="Scher J.U."/>
            <person name="Tett A."/>
            <person name="Cox L.M."/>
            <person name="Gottsegen C."/>
            <person name="Watters A."/>
            <person name="Wiltshire- Gordon J.D."/>
            <person name="Segata N."/>
            <person name="Bonneau R."/>
            <person name="Littman D.R."/>
        </authorList>
    </citation>
    <scope>NUCLEOTIDE SEQUENCE [LARGE SCALE GENOMIC DNA]</scope>
    <source>
        <strain evidence="4">iA624</strain>
    </source>
</reference>
<dbReference type="PANTHER" id="PTHR43179">
    <property type="entry name" value="RHAMNOSYLTRANSFERASE WBBL"/>
    <property type="match status" value="1"/>
</dbReference>
<comment type="caution">
    <text evidence="3">The sequence shown here is derived from an EMBL/GenBank/DDBJ whole genome shotgun (WGS) entry which is preliminary data.</text>
</comment>
<dbReference type="RefSeq" id="WP_153097182.1">
    <property type="nucleotide sequence ID" value="NZ_VZBP01000120.1"/>
</dbReference>
<evidence type="ECO:0000256" key="1">
    <source>
        <dbReference type="SAM" id="Phobius"/>
    </source>
</evidence>
<dbReference type="Gene3D" id="3.90.550.10">
    <property type="entry name" value="Spore Coat Polysaccharide Biosynthesis Protein SpsA, Chain A"/>
    <property type="match status" value="1"/>
</dbReference>
<sequence>MKLSVIIVSYNVKYYLDQCIRSVLLAFEVMQGDDASSSSSSSGEKDVAEIIVVDNHSSDGSLEYLQHRYPREAYPMVRFVGSNHNLGFARANNIAIRQSEAEYVLLLNPDTIVGEQVLSKCIRFMDTHPDAGAAGVRMLNADGRWARESRRGLPTPMVSFFKMLGFCNRWPKHPLFGRYYMGFLPWDQPNRIEVVSGAFCMLRRKALDRVGLLDEDFFMYGEDIDLSYRMLKGGYHNYFLPLDILHYKGESTQKSSFRYVHVFYEAMLIFFRKHYAGMSLLLSLPVRTAIYASASVALVKMLAARMRKSLGFFTPSVVDESEYLLFDADKMSYGEILHQLSLRADEPDKLAIYTREIGKVITEGDVMNMDEMHNIYKVRAYII</sequence>
<dbReference type="EMBL" id="VZBP01000120">
    <property type="protein sequence ID" value="MQO09847.1"/>
    <property type="molecule type" value="Genomic_DNA"/>
</dbReference>
<dbReference type="Proteomes" id="UP000405805">
    <property type="component" value="Unassembled WGS sequence"/>
</dbReference>
<protein>
    <submittedName>
        <fullName evidence="3">Glycosyltransferase family 2 protein</fullName>
    </submittedName>
</protein>
<dbReference type="AlphaFoldDB" id="A0AA91A3Q5"/>
<gene>
    <name evidence="3" type="ORF">F7D57_09020</name>
</gene>
<dbReference type="CDD" id="cd04186">
    <property type="entry name" value="GT_2_like_c"/>
    <property type="match status" value="1"/>
</dbReference>
<keyword evidence="1" id="KW-1133">Transmembrane helix</keyword>
<feature type="domain" description="Glycosyltransferase 2-like" evidence="2">
    <location>
        <begin position="4"/>
        <end position="210"/>
    </location>
</feature>
<organism evidence="3 4">
    <name type="scientific">Segatella copri</name>
    <dbReference type="NCBI Taxonomy" id="165179"/>
    <lineage>
        <taxon>Bacteria</taxon>
        <taxon>Pseudomonadati</taxon>
        <taxon>Bacteroidota</taxon>
        <taxon>Bacteroidia</taxon>
        <taxon>Bacteroidales</taxon>
        <taxon>Prevotellaceae</taxon>
        <taxon>Segatella</taxon>
    </lineage>
</organism>
<dbReference type="SUPFAM" id="SSF53448">
    <property type="entry name" value="Nucleotide-diphospho-sugar transferases"/>
    <property type="match status" value="1"/>
</dbReference>
<dbReference type="InterPro" id="IPR001173">
    <property type="entry name" value="Glyco_trans_2-like"/>
</dbReference>
<dbReference type="PANTHER" id="PTHR43179:SF7">
    <property type="entry name" value="RHAMNOSYLTRANSFERASE WBBL"/>
    <property type="match status" value="1"/>
</dbReference>
<feature type="transmembrane region" description="Helical" evidence="1">
    <location>
        <begin position="275"/>
        <end position="299"/>
    </location>
</feature>
<dbReference type="Pfam" id="PF00535">
    <property type="entry name" value="Glycos_transf_2"/>
    <property type="match status" value="1"/>
</dbReference>
<keyword evidence="1" id="KW-0472">Membrane</keyword>
<evidence type="ECO:0000313" key="4">
    <source>
        <dbReference type="Proteomes" id="UP000405805"/>
    </source>
</evidence>